<organism evidence="1 2">
    <name type="scientific">Brassica cretica</name>
    <name type="common">Mustard</name>
    <dbReference type="NCBI Taxonomy" id="69181"/>
    <lineage>
        <taxon>Eukaryota</taxon>
        <taxon>Viridiplantae</taxon>
        <taxon>Streptophyta</taxon>
        <taxon>Embryophyta</taxon>
        <taxon>Tracheophyta</taxon>
        <taxon>Spermatophyta</taxon>
        <taxon>Magnoliopsida</taxon>
        <taxon>eudicotyledons</taxon>
        <taxon>Gunneridae</taxon>
        <taxon>Pentapetalae</taxon>
        <taxon>rosids</taxon>
        <taxon>malvids</taxon>
        <taxon>Brassicales</taxon>
        <taxon>Brassicaceae</taxon>
        <taxon>Brassiceae</taxon>
        <taxon>Brassica</taxon>
    </lineage>
</organism>
<sequence length="220" mass="24410">MDSCSIDVLGVFGRYVGTEPCACSVATDRAVCLLGRYVANELRLELGRYVATELWPEFGRYVAIEPCVCSVATRVRARSLRSDRAVCVLGRYVATELGLCMVRLPYSSLLMAGLDTCLLPWDNRTPYILAPRNLTFILPYEPSKNRHKAYGSSVKKSDRAVCVLGPYVATKLRSDQASARARSLRSDRAVCVLGRYVATELWLELGRYVPTEPRVCSVAT</sequence>
<gene>
    <name evidence="1" type="ORF">F2Q69_00007591</name>
</gene>
<protein>
    <submittedName>
        <fullName evidence="1">Uncharacterized protein</fullName>
    </submittedName>
</protein>
<dbReference type="AlphaFoldDB" id="A0A8S9PB03"/>
<dbReference type="Proteomes" id="UP000712600">
    <property type="component" value="Unassembled WGS sequence"/>
</dbReference>
<proteinExistence type="predicted"/>
<evidence type="ECO:0000313" key="2">
    <source>
        <dbReference type="Proteomes" id="UP000712600"/>
    </source>
</evidence>
<dbReference type="EMBL" id="QGKX02001521">
    <property type="protein sequence ID" value="KAF3514228.1"/>
    <property type="molecule type" value="Genomic_DNA"/>
</dbReference>
<evidence type="ECO:0000313" key="1">
    <source>
        <dbReference type="EMBL" id="KAF3514228.1"/>
    </source>
</evidence>
<name>A0A8S9PB03_BRACR</name>
<accession>A0A8S9PB03</accession>
<reference evidence="1" key="1">
    <citation type="submission" date="2019-12" db="EMBL/GenBank/DDBJ databases">
        <title>Genome sequencing and annotation of Brassica cretica.</title>
        <authorList>
            <person name="Studholme D.J."/>
            <person name="Sarris P."/>
        </authorList>
    </citation>
    <scope>NUCLEOTIDE SEQUENCE</scope>
    <source>
        <strain evidence="1">PFS-109/04</strain>
        <tissue evidence="1">Leaf</tissue>
    </source>
</reference>
<comment type="caution">
    <text evidence="1">The sequence shown here is derived from an EMBL/GenBank/DDBJ whole genome shotgun (WGS) entry which is preliminary data.</text>
</comment>